<organism evidence="2 3">
    <name type="scientific">Holdemanella biformis</name>
    <dbReference type="NCBI Taxonomy" id="1735"/>
    <lineage>
        <taxon>Bacteria</taxon>
        <taxon>Bacillati</taxon>
        <taxon>Bacillota</taxon>
        <taxon>Erysipelotrichia</taxon>
        <taxon>Erysipelotrichales</taxon>
        <taxon>Erysipelotrichaceae</taxon>
        <taxon>Holdemanella</taxon>
    </lineage>
</organism>
<dbReference type="AlphaFoldDB" id="A0A413CTK3"/>
<feature type="transmembrane region" description="Helical" evidence="1">
    <location>
        <begin position="126"/>
        <end position="148"/>
    </location>
</feature>
<reference evidence="2 3" key="1">
    <citation type="submission" date="2018-08" db="EMBL/GenBank/DDBJ databases">
        <title>A genome reference for cultivated species of the human gut microbiota.</title>
        <authorList>
            <person name="Zou Y."/>
            <person name="Xue W."/>
            <person name="Luo G."/>
        </authorList>
    </citation>
    <scope>NUCLEOTIDE SEQUENCE [LARGE SCALE GENOMIC DNA]</scope>
    <source>
        <strain evidence="2 3">AF10-31</strain>
    </source>
</reference>
<dbReference type="Proteomes" id="UP000284651">
    <property type="component" value="Unassembled WGS sequence"/>
</dbReference>
<keyword evidence="1" id="KW-0472">Membrane</keyword>
<dbReference type="EMBL" id="QSAT01000019">
    <property type="protein sequence ID" value="RGW74929.1"/>
    <property type="molecule type" value="Genomic_DNA"/>
</dbReference>
<feature type="transmembrane region" description="Helical" evidence="1">
    <location>
        <begin position="6"/>
        <end position="27"/>
    </location>
</feature>
<feature type="transmembrane region" description="Helical" evidence="1">
    <location>
        <begin position="48"/>
        <end position="70"/>
    </location>
</feature>
<evidence type="ECO:0000256" key="1">
    <source>
        <dbReference type="SAM" id="Phobius"/>
    </source>
</evidence>
<accession>A0A413CTK3</accession>
<proteinExistence type="predicted"/>
<evidence type="ECO:0000313" key="2">
    <source>
        <dbReference type="EMBL" id="RGW74929.1"/>
    </source>
</evidence>
<dbReference type="RefSeq" id="WP_118357320.1">
    <property type="nucleotide sequence ID" value="NZ_QSAT01000019.1"/>
</dbReference>
<name>A0A413CTK3_9FIRM</name>
<keyword evidence="1" id="KW-1133">Transmembrane helix</keyword>
<protein>
    <submittedName>
        <fullName evidence="2">Uncharacterized protein</fullName>
    </submittedName>
</protein>
<feature type="transmembrane region" description="Helical" evidence="1">
    <location>
        <begin position="76"/>
        <end position="96"/>
    </location>
</feature>
<comment type="caution">
    <text evidence="2">The sequence shown here is derived from an EMBL/GenBank/DDBJ whole genome shotgun (WGS) entry which is preliminary data.</text>
</comment>
<gene>
    <name evidence="2" type="ORF">DWV56_06875</name>
</gene>
<sequence length="149" mass="17255">MTMNKYLNYWGLIFTIVILIPNIVFAITCKDGFENRYKNKLVGFLEQIARFGCFVNMFLIIPFMSKGYWFKQGETIYLVLGVILVILYCLGWIIFWKEDSIRKSLYLSIIPTLLFIESGITSGNILLLIFAVIFAPCHILISYMNAILI</sequence>
<evidence type="ECO:0000313" key="3">
    <source>
        <dbReference type="Proteomes" id="UP000284651"/>
    </source>
</evidence>
<keyword evidence="1" id="KW-0812">Transmembrane</keyword>